<comment type="caution">
    <text evidence="1">The sequence shown here is derived from an EMBL/GenBank/DDBJ whole genome shotgun (WGS) entry which is preliminary data.</text>
</comment>
<sequence length="427" mass="50596">MYEFIPSLPPINEIVEIDEDNDGFIEVKVFQVKLLDYDVNLELVRNYPFLHFIVICPQKSNKFLTFDIPTNQIYSVEWDESPYPGIMKIWFHCNWLNQTLSNGIQFIDDDGFFDEVNNWFVLSNVTKEIFQDIVQTLNLIPERLQKENSFETQVYRQRLSKLPHYQTFYNCCGYIGPQFKTKSLLITVKHISFYGIQSFQSRKLEPPEIIRIPWKCIKKLSKSQKIGSKFSIRLKSPSLDCCEFNSVCNYHLTNVKIRITLDDDYSLLSLFSLLLQRGILKQFDSDVCTIYRPTDELKINCSHYGFSRTINRSVLGSVNLEWNHFGLKIKFTQILPVSFHDRINQLNLPWAKIQCIKMNIFKPKKLYIKFDYKWKCQQEWHSKFHDPKLLIYLNGAQCLIKELIRANLLILVEQFPFMCYTPVNFKN</sequence>
<name>A0A9Q0RTD1_BLOTA</name>
<dbReference type="EMBL" id="JAPWDV010000001">
    <property type="protein sequence ID" value="KAJ6225251.1"/>
    <property type="molecule type" value="Genomic_DNA"/>
</dbReference>
<keyword evidence="2" id="KW-1185">Reference proteome</keyword>
<protein>
    <submittedName>
        <fullName evidence="1">Uncharacterized protein</fullName>
    </submittedName>
</protein>
<dbReference type="Proteomes" id="UP001142055">
    <property type="component" value="Chromosome 1"/>
</dbReference>
<gene>
    <name evidence="1" type="ORF">RDWZM_003796</name>
</gene>
<dbReference type="AlphaFoldDB" id="A0A9Q0RTD1"/>
<proteinExistence type="predicted"/>
<evidence type="ECO:0000313" key="2">
    <source>
        <dbReference type="Proteomes" id="UP001142055"/>
    </source>
</evidence>
<organism evidence="1 2">
    <name type="scientific">Blomia tropicalis</name>
    <name type="common">Mite</name>
    <dbReference type="NCBI Taxonomy" id="40697"/>
    <lineage>
        <taxon>Eukaryota</taxon>
        <taxon>Metazoa</taxon>
        <taxon>Ecdysozoa</taxon>
        <taxon>Arthropoda</taxon>
        <taxon>Chelicerata</taxon>
        <taxon>Arachnida</taxon>
        <taxon>Acari</taxon>
        <taxon>Acariformes</taxon>
        <taxon>Sarcoptiformes</taxon>
        <taxon>Astigmata</taxon>
        <taxon>Glycyphagoidea</taxon>
        <taxon>Echimyopodidae</taxon>
        <taxon>Blomia</taxon>
    </lineage>
</organism>
<evidence type="ECO:0000313" key="1">
    <source>
        <dbReference type="EMBL" id="KAJ6225251.1"/>
    </source>
</evidence>
<reference evidence="1" key="1">
    <citation type="submission" date="2022-12" db="EMBL/GenBank/DDBJ databases">
        <title>Genome assemblies of Blomia tropicalis.</title>
        <authorList>
            <person name="Cui Y."/>
        </authorList>
    </citation>
    <scope>NUCLEOTIDE SEQUENCE</scope>
    <source>
        <tissue evidence="1">Adult mites</tissue>
    </source>
</reference>
<accession>A0A9Q0RTD1</accession>